<dbReference type="InterPro" id="IPR011701">
    <property type="entry name" value="MFS"/>
</dbReference>
<feature type="transmembrane region" description="Helical" evidence="7">
    <location>
        <begin position="236"/>
        <end position="260"/>
    </location>
</feature>
<dbReference type="RefSeq" id="WP_050670192.1">
    <property type="nucleotide sequence ID" value="NZ_LAIR01000002.1"/>
</dbReference>
<accession>A0A0L6CJK5</accession>
<dbReference type="PANTHER" id="PTHR23513:SF6">
    <property type="entry name" value="MAJOR FACILITATOR SUPERFAMILY ASSOCIATED DOMAIN-CONTAINING PROTEIN"/>
    <property type="match status" value="1"/>
</dbReference>
<keyword evidence="5 7" id="KW-0472">Membrane</keyword>
<evidence type="ECO:0000256" key="6">
    <source>
        <dbReference type="SAM" id="MobiDB-lite"/>
    </source>
</evidence>
<evidence type="ECO:0000313" key="10">
    <source>
        <dbReference type="Proteomes" id="UP000037397"/>
    </source>
</evidence>
<feature type="transmembrane region" description="Helical" evidence="7">
    <location>
        <begin position="116"/>
        <end position="136"/>
    </location>
</feature>
<dbReference type="Proteomes" id="UP000037397">
    <property type="component" value="Unassembled WGS sequence"/>
</dbReference>
<dbReference type="InterPro" id="IPR020846">
    <property type="entry name" value="MFS_dom"/>
</dbReference>
<dbReference type="CDD" id="cd06173">
    <property type="entry name" value="MFS_MefA_like"/>
    <property type="match status" value="1"/>
</dbReference>
<organism evidence="9 10">
    <name type="scientific">Luteipulveratus halotolerans</name>
    <dbReference type="NCBI Taxonomy" id="1631356"/>
    <lineage>
        <taxon>Bacteria</taxon>
        <taxon>Bacillati</taxon>
        <taxon>Actinomycetota</taxon>
        <taxon>Actinomycetes</taxon>
        <taxon>Micrococcales</taxon>
        <taxon>Dermacoccaceae</taxon>
        <taxon>Luteipulveratus</taxon>
    </lineage>
</organism>
<feature type="transmembrane region" description="Helical" evidence="7">
    <location>
        <begin position="324"/>
        <end position="345"/>
    </location>
</feature>
<gene>
    <name evidence="9" type="ORF">VV01_12605</name>
</gene>
<dbReference type="PANTHER" id="PTHR23513">
    <property type="entry name" value="INTEGRAL MEMBRANE EFFLUX PROTEIN-RELATED"/>
    <property type="match status" value="1"/>
</dbReference>
<comment type="caution">
    <text evidence="9">The sequence shown here is derived from an EMBL/GenBank/DDBJ whole genome shotgun (WGS) entry which is preliminary data.</text>
</comment>
<feature type="transmembrane region" description="Helical" evidence="7">
    <location>
        <begin position="298"/>
        <end position="318"/>
    </location>
</feature>
<feature type="domain" description="Major facilitator superfamily (MFS) profile" evidence="8">
    <location>
        <begin position="17"/>
        <end position="429"/>
    </location>
</feature>
<reference evidence="10" key="1">
    <citation type="submission" date="2015-03" db="EMBL/GenBank/DDBJ databases">
        <title>Luteipulveratus halotolerans sp. nov., a novel actinobacterium (Dermacoccaceae) from Sarawak, Malaysia.</title>
        <authorList>
            <person name="Juboi H."/>
            <person name="Basik A."/>
            <person name="Shamsul S.S."/>
            <person name="Arnold P."/>
            <person name="Schmitt E.K."/>
            <person name="Sanglier J.-J."/>
            <person name="Yeo T."/>
        </authorList>
    </citation>
    <scope>NUCLEOTIDE SEQUENCE [LARGE SCALE GENOMIC DNA]</scope>
    <source>
        <strain evidence="10">C296001</strain>
    </source>
</reference>
<evidence type="ECO:0000256" key="3">
    <source>
        <dbReference type="ARBA" id="ARBA00022692"/>
    </source>
</evidence>
<sequence length="471" mass="49524">MGAATVSPGKQLWAIKAWRYAFPAAVVSRLGDFVFDVTVMLWIVTDLARGESWAPGAASGVLIAAALPVLLVGPIAGVYADRVDRQRLLIRSNTVQAVAIGSLLLIPLLGDRTSRAVDLAWIFAAIVVTNGAGQFFNQARNTMIASTIPDELRTSAYSRQGSANSLIAIAGPPLAAPLYFAVGAEAALAVNALSFLVSSFLLSRFEWDSAPARAAAEQTFWASLRHGARAVAGNRLMAAVTFALTVVTFATGMINVLEVFFVTDVLHRRAELVGVLLMFFAIGTLCGTLTAPRLERRLGAPVIFASSFVLVGVGILAYSRTTSFPVAVAIFFLLAMPLGAANTVFMPMVMRSVPSELLGRTTVVLTVFPKVASLTSMAVTGWLVSTVMKDIDIDVAGTHLGPVDTVFVVSGLLMVATGVMVWRPLSASSPDSSDSTPAPQTEPDTAAGPGATAALQAAEEVVARRRTRTAS</sequence>
<dbReference type="InterPro" id="IPR022324">
    <property type="entry name" value="Bacilysin_exporter_BacE_put"/>
</dbReference>
<dbReference type="STRING" id="1631356.VV01_12605"/>
<evidence type="ECO:0000259" key="8">
    <source>
        <dbReference type="PROSITE" id="PS50850"/>
    </source>
</evidence>
<feature type="transmembrane region" description="Helical" evidence="7">
    <location>
        <begin position="56"/>
        <end position="80"/>
    </location>
</feature>
<feature type="transmembrane region" description="Helical" evidence="7">
    <location>
        <begin position="405"/>
        <end position="422"/>
    </location>
</feature>
<feature type="region of interest" description="Disordered" evidence="6">
    <location>
        <begin position="427"/>
        <end position="452"/>
    </location>
</feature>
<dbReference type="GO" id="GO:0005886">
    <property type="term" value="C:plasma membrane"/>
    <property type="evidence" value="ECO:0007669"/>
    <property type="project" value="UniProtKB-SubCell"/>
</dbReference>
<feature type="transmembrane region" description="Helical" evidence="7">
    <location>
        <begin position="20"/>
        <end position="44"/>
    </location>
</feature>
<name>A0A0L6CJK5_9MICO</name>
<evidence type="ECO:0000256" key="2">
    <source>
        <dbReference type="ARBA" id="ARBA00022475"/>
    </source>
</evidence>
<evidence type="ECO:0000256" key="5">
    <source>
        <dbReference type="ARBA" id="ARBA00023136"/>
    </source>
</evidence>
<feature type="transmembrane region" description="Helical" evidence="7">
    <location>
        <begin position="92"/>
        <end position="110"/>
    </location>
</feature>
<dbReference type="PRINTS" id="PR01988">
    <property type="entry name" value="EXPORTERBACE"/>
</dbReference>
<keyword evidence="2" id="KW-1003">Cell membrane</keyword>
<keyword evidence="4 7" id="KW-1133">Transmembrane helix</keyword>
<evidence type="ECO:0000313" key="9">
    <source>
        <dbReference type="EMBL" id="KNX37800.1"/>
    </source>
</evidence>
<protein>
    <recommendedName>
        <fullName evidence="8">Major facilitator superfamily (MFS) profile domain-containing protein</fullName>
    </recommendedName>
</protein>
<dbReference type="EMBL" id="LAIR01000002">
    <property type="protein sequence ID" value="KNX37800.1"/>
    <property type="molecule type" value="Genomic_DNA"/>
</dbReference>
<comment type="subcellular location">
    <subcellularLocation>
        <location evidence="1">Cell membrane</location>
        <topology evidence="1">Multi-pass membrane protein</topology>
    </subcellularLocation>
</comment>
<keyword evidence="10" id="KW-1185">Reference proteome</keyword>
<evidence type="ECO:0000256" key="7">
    <source>
        <dbReference type="SAM" id="Phobius"/>
    </source>
</evidence>
<evidence type="ECO:0000256" key="1">
    <source>
        <dbReference type="ARBA" id="ARBA00004651"/>
    </source>
</evidence>
<proteinExistence type="predicted"/>
<dbReference type="GO" id="GO:0022857">
    <property type="term" value="F:transmembrane transporter activity"/>
    <property type="evidence" value="ECO:0007669"/>
    <property type="project" value="InterPro"/>
</dbReference>
<feature type="transmembrane region" description="Helical" evidence="7">
    <location>
        <begin position="357"/>
        <end position="385"/>
    </location>
</feature>
<dbReference type="PROSITE" id="PS50850">
    <property type="entry name" value="MFS"/>
    <property type="match status" value="1"/>
</dbReference>
<dbReference type="SUPFAM" id="SSF103473">
    <property type="entry name" value="MFS general substrate transporter"/>
    <property type="match status" value="1"/>
</dbReference>
<dbReference type="Pfam" id="PF07690">
    <property type="entry name" value="MFS_1"/>
    <property type="match status" value="1"/>
</dbReference>
<keyword evidence="3 7" id="KW-0812">Transmembrane</keyword>
<feature type="transmembrane region" description="Helical" evidence="7">
    <location>
        <begin position="272"/>
        <end position="291"/>
    </location>
</feature>
<dbReference type="AlphaFoldDB" id="A0A0L6CJK5"/>
<evidence type="ECO:0000256" key="4">
    <source>
        <dbReference type="ARBA" id="ARBA00022989"/>
    </source>
</evidence>
<dbReference type="InterPro" id="IPR036259">
    <property type="entry name" value="MFS_trans_sf"/>
</dbReference>
<dbReference type="Gene3D" id="1.20.1250.20">
    <property type="entry name" value="MFS general substrate transporter like domains"/>
    <property type="match status" value="1"/>
</dbReference>